<dbReference type="GO" id="GO:0016491">
    <property type="term" value="F:oxidoreductase activity"/>
    <property type="evidence" value="ECO:0007669"/>
    <property type="project" value="InterPro"/>
</dbReference>
<evidence type="ECO:0000313" key="2">
    <source>
        <dbReference type="Proteomes" id="UP000286947"/>
    </source>
</evidence>
<evidence type="ECO:0000313" key="1">
    <source>
        <dbReference type="EMBL" id="RUS65822.1"/>
    </source>
</evidence>
<proteinExistence type="predicted"/>
<sequence>METTNETKDGLPWHMSEIAYDKIDTEQLLKDEPLMFTLAAASFVERASDKYTSELIVHFQDHKEVAGWLQASWEPEEVQHGDSLAKFVTTVWPDFDWQSAYAAFMAEYEPTCSGEYYEEDRGLELVSRCIVETGTSSLYYSIGHYSKEPVLVDLVERIRKDEIRHYKVFLHYFKEYMEKAPAGRINITRAIHRRLDMIRDEDSAMALKYVFKARYPNEPLDSERFKHILKKSTEIIQSNLPIDTAVRMALTPLDLPKHLHNLTERLFTSYARKFAVKAPTA</sequence>
<protein>
    <recommendedName>
        <fullName evidence="3">Ferritin-like domain-containing protein</fullName>
    </recommendedName>
</protein>
<dbReference type="Gene3D" id="1.10.620.20">
    <property type="entry name" value="Ribonucleotide Reductase, subunit A"/>
    <property type="match status" value="1"/>
</dbReference>
<gene>
    <name evidence="1" type="ORF">CUZ56_02667</name>
</gene>
<comment type="caution">
    <text evidence="1">The sequence shown here is derived from an EMBL/GenBank/DDBJ whole genome shotgun (WGS) entry which is preliminary data.</text>
</comment>
<dbReference type="SUPFAM" id="SSF47240">
    <property type="entry name" value="Ferritin-like"/>
    <property type="match status" value="1"/>
</dbReference>
<accession>A0A433SAS3</accession>
<dbReference type="EMBL" id="PQSP01000009">
    <property type="protein sequence ID" value="RUS65822.1"/>
    <property type="molecule type" value="Genomic_DNA"/>
</dbReference>
<name>A0A433SAS3_9BURK</name>
<dbReference type="RefSeq" id="WP_126980827.1">
    <property type="nucleotide sequence ID" value="NZ_PQSP01000009.1"/>
</dbReference>
<organism evidence="1 2">
    <name type="scientific">Saezia sanguinis</name>
    <dbReference type="NCBI Taxonomy" id="1965230"/>
    <lineage>
        <taxon>Bacteria</taxon>
        <taxon>Pseudomonadati</taxon>
        <taxon>Pseudomonadota</taxon>
        <taxon>Betaproteobacteria</taxon>
        <taxon>Burkholderiales</taxon>
        <taxon>Saeziaceae</taxon>
        <taxon>Saezia</taxon>
    </lineage>
</organism>
<dbReference type="Proteomes" id="UP000286947">
    <property type="component" value="Unassembled WGS sequence"/>
</dbReference>
<dbReference type="InterPro" id="IPR009078">
    <property type="entry name" value="Ferritin-like_SF"/>
</dbReference>
<reference evidence="1 2" key="1">
    <citation type="submission" date="2018-01" db="EMBL/GenBank/DDBJ databases">
        <title>Saezia sanguinis gen. nov., sp. nov., in the order Burkholderiales isolated from human blood.</title>
        <authorList>
            <person name="Medina-Pascual M.J."/>
            <person name="Valdezate S."/>
            <person name="Monzon S."/>
            <person name="Cuesta I."/>
            <person name="Carrasco G."/>
            <person name="Villalon P."/>
            <person name="Saez-Nieto J.A."/>
        </authorList>
    </citation>
    <scope>NUCLEOTIDE SEQUENCE [LARGE SCALE GENOMIC DNA]</scope>
    <source>
        <strain evidence="1 2">CNM695-12</strain>
    </source>
</reference>
<dbReference type="AlphaFoldDB" id="A0A433SAS3"/>
<keyword evidence="2" id="KW-1185">Reference proteome</keyword>
<dbReference type="InterPro" id="IPR012348">
    <property type="entry name" value="RNR-like"/>
</dbReference>
<evidence type="ECO:0008006" key="3">
    <source>
        <dbReference type="Google" id="ProtNLM"/>
    </source>
</evidence>
<dbReference type="OrthoDB" id="581372at2"/>
<dbReference type="CDD" id="cd00657">
    <property type="entry name" value="Ferritin_like"/>
    <property type="match status" value="1"/>
</dbReference>